<proteinExistence type="predicted"/>
<comment type="caution">
    <text evidence="1">The sequence shown here is derived from an EMBL/GenBank/DDBJ whole genome shotgun (WGS) entry which is preliminary data.</text>
</comment>
<sequence>MLIFSSSCSSHRSCCCRRPGFVFTRLEETEKGETDHRAFKMSSTQYVQDVLHQQVPLQAVDPVAVQRHLVAARRAAKASAAVGRAGGAAALPQGVGRLERGEYE</sequence>
<dbReference type="AlphaFoldDB" id="A0A4Z2J633"/>
<keyword evidence="2" id="KW-1185">Reference proteome</keyword>
<gene>
    <name evidence="1" type="ORF">EYF80_004403</name>
</gene>
<dbReference type="EMBL" id="SRLO01000021">
    <property type="protein sequence ID" value="TNN85381.1"/>
    <property type="molecule type" value="Genomic_DNA"/>
</dbReference>
<evidence type="ECO:0000313" key="2">
    <source>
        <dbReference type="Proteomes" id="UP000314294"/>
    </source>
</evidence>
<accession>A0A4Z2J633</accession>
<reference evidence="1 2" key="1">
    <citation type="submission" date="2019-03" db="EMBL/GenBank/DDBJ databases">
        <title>First draft genome of Liparis tanakae, snailfish: a comprehensive survey of snailfish specific genes.</title>
        <authorList>
            <person name="Kim W."/>
            <person name="Song I."/>
            <person name="Jeong J.-H."/>
            <person name="Kim D."/>
            <person name="Kim S."/>
            <person name="Ryu S."/>
            <person name="Song J.Y."/>
            <person name="Lee S.K."/>
        </authorList>
    </citation>
    <scope>NUCLEOTIDE SEQUENCE [LARGE SCALE GENOMIC DNA]</scope>
    <source>
        <tissue evidence="1">Muscle</tissue>
    </source>
</reference>
<evidence type="ECO:0000313" key="1">
    <source>
        <dbReference type="EMBL" id="TNN85381.1"/>
    </source>
</evidence>
<name>A0A4Z2J633_9TELE</name>
<protein>
    <submittedName>
        <fullName evidence="1">Uncharacterized protein</fullName>
    </submittedName>
</protein>
<organism evidence="1 2">
    <name type="scientific">Liparis tanakae</name>
    <name type="common">Tanaka's snailfish</name>
    <dbReference type="NCBI Taxonomy" id="230148"/>
    <lineage>
        <taxon>Eukaryota</taxon>
        <taxon>Metazoa</taxon>
        <taxon>Chordata</taxon>
        <taxon>Craniata</taxon>
        <taxon>Vertebrata</taxon>
        <taxon>Euteleostomi</taxon>
        <taxon>Actinopterygii</taxon>
        <taxon>Neopterygii</taxon>
        <taxon>Teleostei</taxon>
        <taxon>Neoteleostei</taxon>
        <taxon>Acanthomorphata</taxon>
        <taxon>Eupercaria</taxon>
        <taxon>Perciformes</taxon>
        <taxon>Cottioidei</taxon>
        <taxon>Cottales</taxon>
        <taxon>Liparidae</taxon>
        <taxon>Liparis</taxon>
    </lineage>
</organism>
<dbReference type="Proteomes" id="UP000314294">
    <property type="component" value="Unassembled WGS sequence"/>
</dbReference>